<evidence type="ECO:0000256" key="1">
    <source>
        <dbReference type="ARBA" id="ARBA00022679"/>
    </source>
</evidence>
<dbReference type="SUPFAM" id="SSF53448">
    <property type="entry name" value="Nucleotide-diphospho-sugar transferases"/>
    <property type="match status" value="1"/>
</dbReference>
<accession>L9XG69</accession>
<dbReference type="eggNOG" id="arCOG00666">
    <property type="taxonomic scope" value="Archaea"/>
</dbReference>
<feature type="non-terminal residue" evidence="4">
    <location>
        <position position="88"/>
    </location>
</feature>
<dbReference type="InterPro" id="IPR005835">
    <property type="entry name" value="NTP_transferase_dom"/>
</dbReference>
<dbReference type="Pfam" id="PF00483">
    <property type="entry name" value="NTP_transferase"/>
    <property type="match status" value="1"/>
</dbReference>
<evidence type="ECO:0000259" key="3">
    <source>
        <dbReference type="Pfam" id="PF00483"/>
    </source>
</evidence>
<dbReference type="Proteomes" id="UP000011602">
    <property type="component" value="Unassembled WGS sequence"/>
</dbReference>
<dbReference type="InterPro" id="IPR029044">
    <property type="entry name" value="Nucleotide-diphossugar_trans"/>
</dbReference>
<dbReference type="EMBL" id="AOHZ01000017">
    <property type="protein sequence ID" value="ELY60729.1"/>
    <property type="molecule type" value="Genomic_DNA"/>
</dbReference>
<dbReference type="GO" id="GO:0016779">
    <property type="term" value="F:nucleotidyltransferase activity"/>
    <property type="evidence" value="ECO:0007669"/>
    <property type="project" value="UniProtKB-KW"/>
</dbReference>
<organism evidence="4 5">
    <name type="scientific">Natronolimnohabitans innermongolicus JCM 12255</name>
    <dbReference type="NCBI Taxonomy" id="1227499"/>
    <lineage>
        <taxon>Archaea</taxon>
        <taxon>Methanobacteriati</taxon>
        <taxon>Methanobacteriota</taxon>
        <taxon>Stenosarchaea group</taxon>
        <taxon>Halobacteria</taxon>
        <taxon>Halobacteriales</taxon>
        <taxon>Natrialbaceae</taxon>
        <taxon>Natronolimnohabitans</taxon>
    </lineage>
</organism>
<proteinExistence type="predicted"/>
<evidence type="ECO:0000313" key="5">
    <source>
        <dbReference type="Proteomes" id="UP000011602"/>
    </source>
</evidence>
<keyword evidence="5" id="KW-1185">Reference proteome</keyword>
<dbReference type="InterPro" id="IPR050065">
    <property type="entry name" value="GlmU-like"/>
</dbReference>
<gene>
    <name evidence="4" type="ORF">C493_03462</name>
</gene>
<dbReference type="PANTHER" id="PTHR43584">
    <property type="entry name" value="NUCLEOTIDYL TRANSFERASE"/>
    <property type="match status" value="1"/>
</dbReference>
<keyword evidence="1 4" id="KW-0808">Transferase</keyword>
<dbReference type="AlphaFoldDB" id="L9XG69"/>
<reference evidence="4 5" key="1">
    <citation type="journal article" date="2014" name="PLoS Genet.">
        <title>Phylogenetically driven sequencing of extremely halophilic archaea reveals strategies for static and dynamic osmo-response.</title>
        <authorList>
            <person name="Becker E.A."/>
            <person name="Seitzer P.M."/>
            <person name="Tritt A."/>
            <person name="Larsen D."/>
            <person name="Krusor M."/>
            <person name="Yao A.I."/>
            <person name="Wu D."/>
            <person name="Madern D."/>
            <person name="Eisen J.A."/>
            <person name="Darling A.E."/>
            <person name="Facciotti M.T."/>
        </authorList>
    </citation>
    <scope>NUCLEOTIDE SEQUENCE [LARGE SCALE GENOMIC DNA]</scope>
    <source>
        <strain evidence="4 5">JCM 12255</strain>
    </source>
</reference>
<name>L9XG69_9EURY</name>
<evidence type="ECO:0000313" key="4">
    <source>
        <dbReference type="EMBL" id="ELY60729.1"/>
    </source>
</evidence>
<feature type="domain" description="Nucleotidyl transferase" evidence="3">
    <location>
        <begin position="1"/>
        <end position="76"/>
    </location>
</feature>
<dbReference type="Gene3D" id="3.90.550.10">
    <property type="entry name" value="Spore Coat Polysaccharide Biosynthesis Protein SpsA, Chain A"/>
    <property type="match status" value="1"/>
</dbReference>
<dbReference type="PANTHER" id="PTHR43584:SF8">
    <property type="entry name" value="N-ACETYLMURAMATE ALPHA-1-PHOSPHATE URIDYLYLTRANSFERASE"/>
    <property type="match status" value="1"/>
</dbReference>
<sequence>MLPVADRPLVAHTIDAAIDAGADEIVLVVGYEADTVRDYFGETYRDVPVSYAVQTEQAGTADAVNAASEHIDGPFAVLNLSLIHISER</sequence>
<protein>
    <submittedName>
        <fullName evidence="4">Nucleotidyl transferase</fullName>
    </submittedName>
</protein>
<evidence type="ECO:0000256" key="2">
    <source>
        <dbReference type="ARBA" id="ARBA00022695"/>
    </source>
</evidence>
<dbReference type="STRING" id="1227499.C493_03462"/>
<comment type="caution">
    <text evidence="4">The sequence shown here is derived from an EMBL/GenBank/DDBJ whole genome shotgun (WGS) entry which is preliminary data.</text>
</comment>
<keyword evidence="2" id="KW-0548">Nucleotidyltransferase</keyword>